<keyword evidence="6" id="KW-1185">Reference proteome</keyword>
<evidence type="ECO:0000256" key="1">
    <source>
        <dbReference type="ARBA" id="ARBA00022679"/>
    </source>
</evidence>
<dbReference type="InterPro" id="IPR008278">
    <property type="entry name" value="4-PPantetheinyl_Trfase_dom"/>
</dbReference>
<dbReference type="SUPFAM" id="SSF56214">
    <property type="entry name" value="4'-phosphopantetheinyl transferase"/>
    <property type="match status" value="1"/>
</dbReference>
<comment type="caution">
    <text evidence="5">The sequence shown here is derived from an EMBL/GenBank/DDBJ whole genome shotgun (WGS) entry which is preliminary data.</text>
</comment>
<name>A0AAV0AZR0_PHAPC</name>
<keyword evidence="3" id="KW-0460">Magnesium</keyword>
<dbReference type="GO" id="GO:0000287">
    <property type="term" value="F:magnesium ion binding"/>
    <property type="evidence" value="ECO:0007669"/>
    <property type="project" value="InterPro"/>
</dbReference>
<dbReference type="NCBIfam" id="TIGR00556">
    <property type="entry name" value="pantethn_trn"/>
    <property type="match status" value="1"/>
</dbReference>
<reference evidence="5" key="1">
    <citation type="submission" date="2022-06" db="EMBL/GenBank/DDBJ databases">
        <authorList>
            <consortium name="SYNGENTA / RWTH Aachen University"/>
        </authorList>
    </citation>
    <scope>NUCLEOTIDE SEQUENCE</scope>
</reference>
<protein>
    <submittedName>
        <fullName evidence="5">4'-phosphopantetheinyl transferase superfamily</fullName>
    </submittedName>
</protein>
<dbReference type="GO" id="GO:0006633">
    <property type="term" value="P:fatty acid biosynthetic process"/>
    <property type="evidence" value="ECO:0007669"/>
    <property type="project" value="InterPro"/>
</dbReference>
<dbReference type="Gene3D" id="3.90.470.20">
    <property type="entry name" value="4'-phosphopantetheinyl transferase domain"/>
    <property type="match status" value="1"/>
</dbReference>
<dbReference type="AlphaFoldDB" id="A0AAV0AZR0"/>
<evidence type="ECO:0000259" key="4">
    <source>
        <dbReference type="Pfam" id="PF01648"/>
    </source>
</evidence>
<evidence type="ECO:0000313" key="5">
    <source>
        <dbReference type="EMBL" id="CAH7676164.1"/>
    </source>
</evidence>
<accession>A0AAV0AZR0</accession>
<keyword evidence="1 5" id="KW-0808">Transferase</keyword>
<feature type="domain" description="4'-phosphopantetheinyl transferase" evidence="4">
    <location>
        <begin position="11"/>
        <end position="94"/>
    </location>
</feature>
<organism evidence="5 6">
    <name type="scientific">Phakopsora pachyrhizi</name>
    <name type="common">Asian soybean rust disease fungus</name>
    <dbReference type="NCBI Taxonomy" id="170000"/>
    <lineage>
        <taxon>Eukaryota</taxon>
        <taxon>Fungi</taxon>
        <taxon>Dikarya</taxon>
        <taxon>Basidiomycota</taxon>
        <taxon>Pucciniomycotina</taxon>
        <taxon>Pucciniomycetes</taxon>
        <taxon>Pucciniales</taxon>
        <taxon>Phakopsoraceae</taxon>
        <taxon>Phakopsora</taxon>
    </lineage>
</organism>
<gene>
    <name evidence="5" type="ORF">PPACK8108_LOCUS11271</name>
</gene>
<evidence type="ECO:0000256" key="2">
    <source>
        <dbReference type="ARBA" id="ARBA00022723"/>
    </source>
</evidence>
<dbReference type="GO" id="GO:0008897">
    <property type="term" value="F:holo-[acyl-carrier-protein] synthase activity"/>
    <property type="evidence" value="ECO:0007669"/>
    <property type="project" value="InterPro"/>
</dbReference>
<dbReference type="InterPro" id="IPR037143">
    <property type="entry name" value="4-PPantetheinyl_Trfase_dom_sf"/>
</dbReference>
<proteinExistence type="predicted"/>
<sequence>MKSINAQRIIGIGTDIVKTDRIKALISRSNQSFKLRFISKVLSQFERSSEEFKLKETDDDQLTQFLANRWAVKEAAYKAIYPTYKPTWKQLSFLKLKGIILSDNNNTIDNPKPILLFHPEDDIENSILKLHASISHDGNNTLAFVVACS</sequence>
<keyword evidence="2" id="KW-0479">Metal-binding</keyword>
<dbReference type="Pfam" id="PF01648">
    <property type="entry name" value="ACPS"/>
    <property type="match status" value="1"/>
</dbReference>
<dbReference type="InterPro" id="IPR004568">
    <property type="entry name" value="Ppantetheine-prot_Trfase_dom"/>
</dbReference>
<dbReference type="Proteomes" id="UP001153365">
    <property type="component" value="Unassembled WGS sequence"/>
</dbReference>
<evidence type="ECO:0000256" key="3">
    <source>
        <dbReference type="ARBA" id="ARBA00022842"/>
    </source>
</evidence>
<evidence type="ECO:0000313" key="6">
    <source>
        <dbReference type="Proteomes" id="UP001153365"/>
    </source>
</evidence>
<dbReference type="EMBL" id="CALTRL010002606">
    <property type="protein sequence ID" value="CAH7676164.1"/>
    <property type="molecule type" value="Genomic_DNA"/>
</dbReference>